<dbReference type="RefSeq" id="WP_092077954.1">
    <property type="nucleotide sequence ID" value="NZ_FNAQ01000006.1"/>
</dbReference>
<evidence type="ECO:0000313" key="5">
    <source>
        <dbReference type="EMBL" id="SDE26705.1"/>
    </source>
</evidence>
<keyword evidence="5" id="KW-0966">Cell projection</keyword>
<accession>A0A1G7BK90</accession>
<dbReference type="InterPro" id="IPR039246">
    <property type="entry name" value="Flagellar_FlgA"/>
</dbReference>
<evidence type="ECO:0000256" key="2">
    <source>
        <dbReference type="ARBA" id="ARBA00022729"/>
    </source>
</evidence>
<dbReference type="OrthoDB" id="5387542at2"/>
<dbReference type="GO" id="GO:0042597">
    <property type="term" value="C:periplasmic space"/>
    <property type="evidence" value="ECO:0007669"/>
    <property type="project" value="UniProtKB-SubCell"/>
</dbReference>
<dbReference type="Gene3D" id="2.30.30.760">
    <property type="match status" value="1"/>
</dbReference>
<dbReference type="Proteomes" id="UP000243205">
    <property type="component" value="Unassembled WGS sequence"/>
</dbReference>
<sequence length="325" mass="35697">MKPVVYTRAALGGLLRCLLLVIGLVPAAVGAAPLQLELRPQAQVDSDDIRLADVARMQPPQPELEELRLGRAPNAGDSRSLDRAFIGRALLRAGLRDDQVLFSGAEQVVVQRRGNRLDPQQLGGYIDAFLQTYRERLPQASIRFVPLQEPETQILPSGRLEVEVQPSADNLLKSRSLTLVFRVDGRTVRTLALRGKVEVQAPVVVASRRLARGSLLSQDSLTLENQTLASFDDVFFDPRALIGMKLTRNLNAGQPVIERVIERPAIVTKGGFVRILARRGAMQLTATGIASEDGHLGETIRVRNSASEKEILARVIGPDWVEVEF</sequence>
<dbReference type="InterPro" id="IPR017585">
    <property type="entry name" value="SAF_FlgA"/>
</dbReference>
<dbReference type="GO" id="GO:0044780">
    <property type="term" value="P:bacterial-type flagellum assembly"/>
    <property type="evidence" value="ECO:0007669"/>
    <property type="project" value="InterPro"/>
</dbReference>
<keyword evidence="2" id="KW-0732">Signal</keyword>
<dbReference type="EMBL" id="FNAQ01000006">
    <property type="protein sequence ID" value="SDE26705.1"/>
    <property type="molecule type" value="Genomic_DNA"/>
</dbReference>
<keyword evidence="3" id="KW-0574">Periplasm</keyword>
<dbReference type="NCBIfam" id="TIGR03170">
    <property type="entry name" value="flgA_cterm"/>
    <property type="match status" value="1"/>
</dbReference>
<dbReference type="STRING" id="57664.SAMN05661003_10654"/>
<dbReference type="SMART" id="SM00858">
    <property type="entry name" value="SAF"/>
    <property type="match status" value="1"/>
</dbReference>
<keyword evidence="6" id="KW-1185">Reference proteome</keyword>
<name>A0A1G7BK90_9BACT</name>
<dbReference type="Pfam" id="PF13144">
    <property type="entry name" value="ChapFlgA"/>
    <property type="match status" value="1"/>
</dbReference>
<comment type="subcellular location">
    <subcellularLocation>
        <location evidence="1">Periplasm</location>
    </subcellularLocation>
</comment>
<dbReference type="InterPro" id="IPR013974">
    <property type="entry name" value="SAF"/>
</dbReference>
<dbReference type="Gene3D" id="3.90.1210.10">
    <property type="entry name" value="Antifreeze-like/N-acetylneuraminic acid synthase C-terminal domain"/>
    <property type="match status" value="1"/>
</dbReference>
<evidence type="ECO:0000256" key="1">
    <source>
        <dbReference type="ARBA" id="ARBA00004418"/>
    </source>
</evidence>
<keyword evidence="5" id="KW-0282">Flagellum</keyword>
<feature type="domain" description="SAF" evidence="4">
    <location>
        <begin position="201"/>
        <end position="262"/>
    </location>
</feature>
<dbReference type="PANTHER" id="PTHR36307">
    <property type="entry name" value="FLAGELLA BASAL BODY P-RING FORMATION PROTEIN FLGA"/>
    <property type="match status" value="1"/>
</dbReference>
<reference evidence="6" key="1">
    <citation type="submission" date="2016-10" db="EMBL/GenBank/DDBJ databases">
        <authorList>
            <person name="Varghese N."/>
            <person name="Submissions S."/>
        </authorList>
    </citation>
    <scope>NUCLEOTIDE SEQUENCE [LARGE SCALE GENOMIC DNA]</scope>
    <source>
        <strain evidence="6">DSM 8987</strain>
    </source>
</reference>
<protein>
    <submittedName>
        <fullName evidence="5">Flagella basal body P-ring formation protein FlgA</fullName>
    </submittedName>
</protein>
<dbReference type="PANTHER" id="PTHR36307:SF1">
    <property type="entry name" value="FLAGELLA BASAL BODY P-RING FORMATION PROTEIN FLGA"/>
    <property type="match status" value="1"/>
</dbReference>
<dbReference type="CDD" id="cd11614">
    <property type="entry name" value="SAF_CpaB_FlgA_like"/>
    <property type="match status" value="1"/>
</dbReference>
<evidence type="ECO:0000259" key="4">
    <source>
        <dbReference type="SMART" id="SM00858"/>
    </source>
</evidence>
<organism evidence="5 6">
    <name type="scientific">Desulfuromonas thiophila</name>
    <dbReference type="NCBI Taxonomy" id="57664"/>
    <lineage>
        <taxon>Bacteria</taxon>
        <taxon>Pseudomonadati</taxon>
        <taxon>Thermodesulfobacteriota</taxon>
        <taxon>Desulfuromonadia</taxon>
        <taxon>Desulfuromonadales</taxon>
        <taxon>Desulfuromonadaceae</taxon>
        <taxon>Desulfuromonas</taxon>
    </lineage>
</organism>
<evidence type="ECO:0000313" key="6">
    <source>
        <dbReference type="Proteomes" id="UP000243205"/>
    </source>
</evidence>
<gene>
    <name evidence="5" type="ORF">SAMN05661003_10654</name>
</gene>
<dbReference type="AlphaFoldDB" id="A0A1G7BK90"/>
<proteinExistence type="predicted"/>
<evidence type="ECO:0000256" key="3">
    <source>
        <dbReference type="ARBA" id="ARBA00022764"/>
    </source>
</evidence>
<keyword evidence="5" id="KW-0969">Cilium</keyword>